<dbReference type="PROSITE" id="PS51257">
    <property type="entry name" value="PROKAR_LIPOPROTEIN"/>
    <property type="match status" value="1"/>
</dbReference>
<feature type="chain" id="PRO_5003036133" evidence="3">
    <location>
        <begin position="29"/>
        <end position="301"/>
    </location>
</feature>
<keyword evidence="3" id="KW-0732">Signal</keyword>
<dbReference type="InterPro" id="IPR029058">
    <property type="entry name" value="AB_hydrolase_fold"/>
</dbReference>
<reference evidence="5 6" key="1">
    <citation type="journal article" date="2009" name="Stand. Genomic Sci.">
        <title>Complete genome sequence of Pirellula staleyi type strain (ATCC 27377).</title>
        <authorList>
            <person name="Clum A."/>
            <person name="Tindall B.J."/>
            <person name="Sikorski J."/>
            <person name="Ivanova N."/>
            <person name="Mavrommatis K."/>
            <person name="Lucas S."/>
            <person name="Glavina del Rio T."/>
            <person name="Nolan M."/>
            <person name="Chen F."/>
            <person name="Tice H."/>
            <person name="Pitluck S."/>
            <person name="Cheng J.F."/>
            <person name="Chertkov O."/>
            <person name="Brettin T."/>
            <person name="Han C."/>
            <person name="Detter J.C."/>
            <person name="Kuske C."/>
            <person name="Bruce D."/>
            <person name="Goodwin L."/>
            <person name="Ovchinikova G."/>
            <person name="Pati A."/>
            <person name="Mikhailova N."/>
            <person name="Chen A."/>
            <person name="Palaniappan K."/>
            <person name="Land M."/>
            <person name="Hauser L."/>
            <person name="Chang Y.J."/>
            <person name="Jeffries C.D."/>
            <person name="Chain P."/>
            <person name="Rohde M."/>
            <person name="Goker M."/>
            <person name="Bristow J."/>
            <person name="Eisen J.A."/>
            <person name="Markowitz V."/>
            <person name="Hugenholtz P."/>
            <person name="Kyrpides N.C."/>
            <person name="Klenk H.P."/>
            <person name="Lapidus A."/>
        </authorList>
    </citation>
    <scope>NUCLEOTIDE SEQUENCE [LARGE SCALE GENOMIC DNA]</scope>
    <source>
        <strain evidence="6">ATCC 27377 / DSM 6068 / ICPB 4128</strain>
    </source>
</reference>
<comment type="similarity">
    <text evidence="1">Belongs to the 'GDXG' lipolytic enzyme family.</text>
</comment>
<proteinExistence type="inferred from homology"/>
<organism evidence="5 6">
    <name type="scientific">Pirellula staleyi (strain ATCC 27377 / DSM 6068 / ICPB 4128)</name>
    <name type="common">Pirella staleyi</name>
    <dbReference type="NCBI Taxonomy" id="530564"/>
    <lineage>
        <taxon>Bacteria</taxon>
        <taxon>Pseudomonadati</taxon>
        <taxon>Planctomycetota</taxon>
        <taxon>Planctomycetia</taxon>
        <taxon>Pirellulales</taxon>
        <taxon>Pirellulaceae</taxon>
        <taxon>Pirellula</taxon>
    </lineage>
</organism>
<protein>
    <submittedName>
        <fullName evidence="5">Alpha/beta hydrolase fold-3 domain protein</fullName>
    </submittedName>
</protein>
<dbReference type="HOGENOM" id="CLU_012494_4_0_0"/>
<dbReference type="EMBL" id="CP001848">
    <property type="protein sequence ID" value="ADB17639.1"/>
    <property type="molecule type" value="Genomic_DNA"/>
</dbReference>
<dbReference type="InterPro" id="IPR002168">
    <property type="entry name" value="Lipase_GDXG_HIS_AS"/>
</dbReference>
<dbReference type="InterPro" id="IPR049492">
    <property type="entry name" value="BD-FAE-like_dom"/>
</dbReference>
<dbReference type="KEGG" id="psl:Psta_2974"/>
<dbReference type="OrthoDB" id="265201at2"/>
<evidence type="ECO:0000256" key="3">
    <source>
        <dbReference type="SAM" id="SignalP"/>
    </source>
</evidence>
<name>D2R989_PIRSD</name>
<feature type="signal peptide" evidence="3">
    <location>
        <begin position="1"/>
        <end position="28"/>
    </location>
</feature>
<evidence type="ECO:0000313" key="6">
    <source>
        <dbReference type="Proteomes" id="UP000001887"/>
    </source>
</evidence>
<dbReference type="PANTHER" id="PTHR48081">
    <property type="entry name" value="AB HYDROLASE SUPERFAMILY PROTEIN C4A8.06C"/>
    <property type="match status" value="1"/>
</dbReference>
<keyword evidence="6" id="KW-1185">Reference proteome</keyword>
<feature type="domain" description="BD-FAE-like" evidence="4">
    <location>
        <begin position="58"/>
        <end position="260"/>
    </location>
</feature>
<dbReference type="Pfam" id="PF20434">
    <property type="entry name" value="BD-FAE"/>
    <property type="match status" value="1"/>
</dbReference>
<evidence type="ECO:0000256" key="1">
    <source>
        <dbReference type="ARBA" id="ARBA00010515"/>
    </source>
</evidence>
<dbReference type="PANTHER" id="PTHR48081:SF13">
    <property type="entry name" value="ALPHA_BETA HYDROLASE"/>
    <property type="match status" value="1"/>
</dbReference>
<dbReference type="eggNOG" id="COG0657">
    <property type="taxonomic scope" value="Bacteria"/>
</dbReference>
<dbReference type="InterPro" id="IPR050300">
    <property type="entry name" value="GDXG_lipolytic_enzyme"/>
</dbReference>
<dbReference type="Gene3D" id="3.40.50.1820">
    <property type="entry name" value="alpha/beta hydrolase"/>
    <property type="match status" value="1"/>
</dbReference>
<evidence type="ECO:0000256" key="2">
    <source>
        <dbReference type="ARBA" id="ARBA00022801"/>
    </source>
</evidence>
<dbReference type="PROSITE" id="PS01173">
    <property type="entry name" value="LIPASE_GDXG_HIS"/>
    <property type="match status" value="1"/>
</dbReference>
<dbReference type="STRING" id="530564.Psta_2974"/>
<dbReference type="SUPFAM" id="SSF53474">
    <property type="entry name" value="alpha/beta-Hydrolases"/>
    <property type="match status" value="1"/>
</dbReference>
<accession>D2R989</accession>
<evidence type="ECO:0000313" key="5">
    <source>
        <dbReference type="EMBL" id="ADB17639.1"/>
    </source>
</evidence>
<keyword evidence="2 5" id="KW-0378">Hydrolase</keyword>
<dbReference type="GO" id="GO:0016787">
    <property type="term" value="F:hydrolase activity"/>
    <property type="evidence" value="ECO:0007669"/>
    <property type="project" value="UniProtKB-KW"/>
</dbReference>
<dbReference type="AlphaFoldDB" id="D2R989"/>
<sequence precursor="true">MLRLVCRTMVCSALMVALLLSASSCARAQGAKQPEVPDGVTYEPGVTYCKVGDIELKLDLARPTKVIEPRPCILMIHGGGWRGGDRSAHSDATVKLADQGYVAATVSYRFAQVAPFPAQVEDVKAAIRFLRANATKYGLDPNKIGAVGFSAGAHLSMLLGTMDKEDGLEGNGGNLDQSSKVQAVVAFFGPTDLAADDYPEAVVFMIDDLVGAKGADGLAMKKKASPITYVSKGDAPTLIFHGTKDRLVPWNQATKMADALDKHGVPGRVELLVGADHGWGGIEIIRTLEQTMKFFDEHLKK</sequence>
<dbReference type="Proteomes" id="UP000001887">
    <property type="component" value="Chromosome"/>
</dbReference>
<evidence type="ECO:0000259" key="4">
    <source>
        <dbReference type="Pfam" id="PF20434"/>
    </source>
</evidence>
<gene>
    <name evidence="5" type="ordered locus">Psta_2974</name>
</gene>